<dbReference type="Gene3D" id="2.120.10.30">
    <property type="entry name" value="TolB, C-terminal domain"/>
    <property type="match status" value="1"/>
</dbReference>
<name>A0A8W8KHF9_MAGGI</name>
<organism evidence="2 3">
    <name type="scientific">Magallana gigas</name>
    <name type="common">Pacific oyster</name>
    <name type="synonym">Crassostrea gigas</name>
    <dbReference type="NCBI Taxonomy" id="29159"/>
    <lineage>
        <taxon>Eukaryota</taxon>
        <taxon>Metazoa</taxon>
        <taxon>Spiralia</taxon>
        <taxon>Lophotrochozoa</taxon>
        <taxon>Mollusca</taxon>
        <taxon>Bivalvia</taxon>
        <taxon>Autobranchia</taxon>
        <taxon>Pteriomorphia</taxon>
        <taxon>Ostreida</taxon>
        <taxon>Ostreoidea</taxon>
        <taxon>Ostreidae</taxon>
        <taxon>Magallana</taxon>
    </lineage>
</organism>
<evidence type="ECO:0000313" key="2">
    <source>
        <dbReference type="EnsemblMetazoa" id="G23185.2:cds"/>
    </source>
</evidence>
<accession>A0A8W8KHF9</accession>
<sequence>MFKVYCVSHANALVKEKEQCFTAATVMTDFVNHATHIFTGAFRIADNVEGCFSHIIRSIKKKTDSELQNTIKNLQHLENSRTNIQEKVINFIIDFKSKLDELHDKFLKNFEMLHDYEISCVQNKQRCLEKFVEILEKHEMMLAQVDKKGSPVDKFLTEEMVKTDVMKYLHDLDEDGKCHGDTTYQWKENSILKNLLDIEDIGNVQVIKKEKIDLVPGLRKDIELYQTKMNSPQANTLQIKNPECTQVVANYVTSYCVKCHGDENIPWVTNGMFLENGSLIIVDKHNSSIKEISSSGTTKVIYSKKSSAIRGICPTNADEKAFVSMDHTISEFSVSPHFKYERDFQTKNMEFYQIAFSKDYIFAHIGNPWCVKMIDRNNGRILKTLNGSSCGFGYFALSRDEKKIIYSKANSVVCEDVLSGEEFFQCAGTQTGIARKGARGIGVDYHDNIYVCNSKGGCIVMISKDGHFVKSILPILKEIKQPYALCFDKCGKKFFVSSYIESHCKIEVYEVQQQ</sequence>
<keyword evidence="1" id="KW-0175">Coiled coil</keyword>
<dbReference type="SUPFAM" id="SSF63829">
    <property type="entry name" value="Calcium-dependent phosphotriesterase"/>
    <property type="match status" value="1"/>
</dbReference>
<keyword evidence="3" id="KW-1185">Reference proteome</keyword>
<reference evidence="2" key="1">
    <citation type="submission" date="2022-08" db="UniProtKB">
        <authorList>
            <consortium name="EnsemblMetazoa"/>
        </authorList>
    </citation>
    <scope>IDENTIFICATION</scope>
    <source>
        <strain evidence="2">05x7-T-G4-1.051#20</strain>
    </source>
</reference>
<evidence type="ECO:0000256" key="1">
    <source>
        <dbReference type="SAM" id="Coils"/>
    </source>
</evidence>
<proteinExistence type="predicted"/>
<protein>
    <recommendedName>
        <fullName evidence="4">Tripartite motif-containing protein 2</fullName>
    </recommendedName>
</protein>
<dbReference type="Proteomes" id="UP000005408">
    <property type="component" value="Unassembled WGS sequence"/>
</dbReference>
<evidence type="ECO:0000313" key="3">
    <source>
        <dbReference type="Proteomes" id="UP000005408"/>
    </source>
</evidence>
<dbReference type="AlphaFoldDB" id="A0A8W8KHF9"/>
<feature type="coiled-coil region" evidence="1">
    <location>
        <begin position="60"/>
        <end position="87"/>
    </location>
</feature>
<dbReference type="InterPro" id="IPR011042">
    <property type="entry name" value="6-blade_b-propeller_TolB-like"/>
</dbReference>
<dbReference type="EnsemblMetazoa" id="G23185.2">
    <property type="protein sequence ID" value="G23185.2:cds"/>
    <property type="gene ID" value="G23185"/>
</dbReference>
<evidence type="ECO:0008006" key="4">
    <source>
        <dbReference type="Google" id="ProtNLM"/>
    </source>
</evidence>